<dbReference type="Proteomes" id="UP001497472">
    <property type="component" value="Unassembled WGS sequence"/>
</dbReference>
<organism evidence="1 2">
    <name type="scientific">Leptosia nina</name>
    <dbReference type="NCBI Taxonomy" id="320188"/>
    <lineage>
        <taxon>Eukaryota</taxon>
        <taxon>Metazoa</taxon>
        <taxon>Ecdysozoa</taxon>
        <taxon>Arthropoda</taxon>
        <taxon>Hexapoda</taxon>
        <taxon>Insecta</taxon>
        <taxon>Pterygota</taxon>
        <taxon>Neoptera</taxon>
        <taxon>Endopterygota</taxon>
        <taxon>Lepidoptera</taxon>
        <taxon>Glossata</taxon>
        <taxon>Ditrysia</taxon>
        <taxon>Papilionoidea</taxon>
        <taxon>Pieridae</taxon>
        <taxon>Pierinae</taxon>
        <taxon>Leptosia</taxon>
    </lineage>
</organism>
<reference evidence="1 2" key="1">
    <citation type="submission" date="2023-11" db="EMBL/GenBank/DDBJ databases">
        <authorList>
            <person name="Okamura Y."/>
        </authorList>
    </citation>
    <scope>NUCLEOTIDE SEQUENCE [LARGE SCALE GENOMIC DNA]</scope>
</reference>
<name>A0AAV1K519_9NEOP</name>
<comment type="caution">
    <text evidence="1">The sequence shown here is derived from an EMBL/GenBank/DDBJ whole genome shotgun (WGS) entry which is preliminary data.</text>
</comment>
<keyword evidence="2" id="KW-1185">Reference proteome</keyword>
<proteinExistence type="predicted"/>
<evidence type="ECO:0000313" key="1">
    <source>
        <dbReference type="EMBL" id="CAK1556003.1"/>
    </source>
</evidence>
<accession>A0AAV1K519</accession>
<dbReference type="EMBL" id="CAVLEF010000281">
    <property type="protein sequence ID" value="CAK1556003.1"/>
    <property type="molecule type" value="Genomic_DNA"/>
</dbReference>
<protein>
    <submittedName>
        <fullName evidence="1">Uncharacterized protein</fullName>
    </submittedName>
</protein>
<dbReference type="AlphaFoldDB" id="A0AAV1K519"/>
<gene>
    <name evidence="1" type="ORF">LNINA_LOCUS14781</name>
</gene>
<evidence type="ECO:0000313" key="2">
    <source>
        <dbReference type="Proteomes" id="UP001497472"/>
    </source>
</evidence>
<sequence>MFFHSLPRGVVVVAAGELSCYFGERWPLPKDIQAYNTRPKPFVLRIALSTSEYLSNAEYYMRGCLCSGGPRRTSEPDV</sequence>